<dbReference type="Proteomes" id="UP001142592">
    <property type="component" value="Unassembled WGS sequence"/>
</dbReference>
<accession>A0A9X3I9S1</accession>
<organism evidence="1 2">
    <name type="scientific">Pedobacter agri</name>
    <dbReference type="NCBI Taxonomy" id="454586"/>
    <lineage>
        <taxon>Bacteria</taxon>
        <taxon>Pseudomonadati</taxon>
        <taxon>Bacteroidota</taxon>
        <taxon>Sphingobacteriia</taxon>
        <taxon>Sphingobacteriales</taxon>
        <taxon>Sphingobacteriaceae</taxon>
        <taxon>Pedobacter</taxon>
    </lineage>
</organism>
<dbReference type="Pfam" id="PF19268">
    <property type="entry name" value="CIS_TMP"/>
    <property type="match status" value="1"/>
</dbReference>
<dbReference type="AlphaFoldDB" id="A0A9X3I9S1"/>
<keyword evidence="2" id="KW-1185">Reference proteome</keyword>
<dbReference type="RefSeq" id="WP_157259025.1">
    <property type="nucleotide sequence ID" value="NZ_JAPJUH010000003.1"/>
</dbReference>
<gene>
    <name evidence="1" type="ORF">OQZ29_12560</name>
</gene>
<comment type="caution">
    <text evidence="1">The sequence shown here is derived from an EMBL/GenBank/DDBJ whole genome shotgun (WGS) entry which is preliminary data.</text>
</comment>
<evidence type="ECO:0000313" key="1">
    <source>
        <dbReference type="EMBL" id="MCX3265585.1"/>
    </source>
</evidence>
<sequence>MMSNHIIHTQKMMLTIERQQDWDIVQAKIGIFCNQELPALFDAIFTEVAVNDSIRIDKLTINLGDVPLDRLEEIMKEQILSQMFNQLKEYKLSKITKDFTSNNEQLQLFKNAGKFTRRSLLNSSKVSDQIETHINDYEALVFYCETGLKPWWITAASHFKPAAILLDIYKYNSVLFIQFVNSICNDFVVYNRLRHLIHKSIFFTQYLSFDKNNDFLVFFNSNITPSLYQKMVDFWLADISISKDEIPDQQFQDWLIFFLKKNPSFRSEISTILKTYTAKRKTTKIQNKQFDGLSGFLATIPKTISKPLNGNMKKSTKVQLRKQQNGKLLLESLMVENAGLVIIHPFIKPLFERLEWLHGGAFKDDRSQQRAIVYLHYLVYDNYPEDESQLLLNKILCGAAIETAINLNDISFSEDELSEADELKKAVIVHWNALGKSSPAALIENFFKRNGSLNYKDGNWNLNIERKGIDILLDRLPWGLTMIKLSWNKYLIQVTW</sequence>
<protein>
    <submittedName>
        <fullName evidence="1">Contractile injection system tape measure protein</fullName>
    </submittedName>
</protein>
<dbReference type="InterPro" id="IPR045538">
    <property type="entry name" value="CIS_TMP"/>
</dbReference>
<name>A0A9X3I9S1_9SPHI</name>
<proteinExistence type="predicted"/>
<evidence type="ECO:0000313" key="2">
    <source>
        <dbReference type="Proteomes" id="UP001142592"/>
    </source>
</evidence>
<dbReference type="EMBL" id="JAPJUH010000003">
    <property type="protein sequence ID" value="MCX3265585.1"/>
    <property type="molecule type" value="Genomic_DNA"/>
</dbReference>
<reference evidence="1" key="1">
    <citation type="submission" date="2022-11" db="EMBL/GenBank/DDBJ databases">
        <authorList>
            <person name="Graham C."/>
            <person name="Newman J.D."/>
        </authorList>
    </citation>
    <scope>NUCLEOTIDE SEQUENCE</scope>
    <source>
        <strain evidence="1">DSM 19486</strain>
    </source>
</reference>